<evidence type="ECO:0000313" key="8">
    <source>
        <dbReference type="EMBL" id="AMD89199.1"/>
    </source>
</evidence>
<proteinExistence type="predicted"/>
<dbReference type="InterPro" id="IPR029787">
    <property type="entry name" value="Nucleotide_cyclase"/>
</dbReference>
<dbReference type="Pfam" id="PF02743">
    <property type="entry name" value="dCache_1"/>
    <property type="match status" value="1"/>
</dbReference>
<protein>
    <submittedName>
        <fullName evidence="8">Diguanylate cyclase</fullName>
    </submittedName>
</protein>
<keyword evidence="2" id="KW-1003">Cell membrane</keyword>
<evidence type="ECO:0000256" key="5">
    <source>
        <dbReference type="ARBA" id="ARBA00023136"/>
    </source>
</evidence>
<dbReference type="KEGG" id="dfi:AXF13_03200"/>
<evidence type="ECO:0000256" key="6">
    <source>
        <dbReference type="SAM" id="Phobius"/>
    </source>
</evidence>
<dbReference type="PANTHER" id="PTHR46663">
    <property type="entry name" value="DIGUANYLATE CYCLASE DGCT-RELATED"/>
    <property type="match status" value="1"/>
</dbReference>
<dbReference type="InterPro" id="IPR033479">
    <property type="entry name" value="dCache_1"/>
</dbReference>
<evidence type="ECO:0000259" key="7">
    <source>
        <dbReference type="PROSITE" id="PS50887"/>
    </source>
</evidence>
<keyword evidence="3 6" id="KW-0812">Transmembrane</keyword>
<sequence>MKRHVLLRTNLLIFILILSGFILISIYNYQYNRKIFKQDMEHIALLTAEGIYHQIDSIFVKPINISLTMANDNLLKNFLIDEEQMADEGIFIQTLQSYLLAYKNKYHYDSVFLVSTGTNRYYNFNGINRILTPDNPENVWYYSFLKNPADYALNIDNDEAAHNEIVIFINCKITDQAGKTIGVVGVGFHVDYLQEIFKQYETKFGVKSYLVNGDGMIEVSSDQTGYQQTDLFSFCDFSCLRERIISEKEKYQYFWYGKEERKGYLVVQYVQNLEWYLIVDNDASVLTEQTRQQFFTGVMVVFGVVVPVLFVITYILRKYNVRIVNLAVEQEKRRSSVFQAETGKLYENIYEIDITHNRAASEATEVYFESLGVPRSTPYNEALRIIARKHIKTEYRRSYLDTFSPDNILRAYQAGRECLRYDFMISNNAGRSYYWMRITARIFYWDDDDSVRMFVYRQNVDKEKEHEQHLVEKMESDSLTGLYNKVATQEHIQRGLLQHPDKLFAFFILDIDNFKNVNDTCGHAAGDMVIAGFAEMLKNEFRNTDIVGRIGGDEFVVFAPAPSREWGEKKARDLVVDLRHDFTDGVTTCSISTSIGVAMVPEAGTEFETLYKNADSALYHTKQRGKNGFTIYRP</sequence>
<evidence type="ECO:0000256" key="3">
    <source>
        <dbReference type="ARBA" id="ARBA00022692"/>
    </source>
</evidence>
<keyword evidence="4 6" id="KW-1133">Transmembrane helix</keyword>
<feature type="domain" description="GGDEF" evidence="7">
    <location>
        <begin position="502"/>
        <end position="634"/>
    </location>
</feature>
<dbReference type="Proteomes" id="UP000069241">
    <property type="component" value="Chromosome"/>
</dbReference>
<dbReference type="Pfam" id="PF00990">
    <property type="entry name" value="GGDEF"/>
    <property type="match status" value="1"/>
</dbReference>
<reference evidence="9" key="1">
    <citation type="submission" date="2016-02" db="EMBL/GenBank/DDBJ databases">
        <authorList>
            <person name="Holder M.E."/>
            <person name="Ajami N.J."/>
            <person name="Petrosino J.F."/>
        </authorList>
    </citation>
    <scope>NUCLEOTIDE SEQUENCE [LARGE SCALE GENOMIC DNA]</scope>
    <source>
        <strain evidence="9">CCUG 45958</strain>
    </source>
</reference>
<gene>
    <name evidence="8" type="ORF">AXF13_03200</name>
</gene>
<dbReference type="PANTHER" id="PTHR46663:SF2">
    <property type="entry name" value="GGDEF DOMAIN-CONTAINING PROTEIN"/>
    <property type="match status" value="1"/>
</dbReference>
<dbReference type="InterPro" id="IPR000160">
    <property type="entry name" value="GGDEF_dom"/>
</dbReference>
<keyword evidence="5 6" id="KW-0472">Membrane</keyword>
<feature type="transmembrane region" description="Helical" evidence="6">
    <location>
        <begin position="294"/>
        <end position="316"/>
    </location>
</feature>
<dbReference type="NCBIfam" id="TIGR00254">
    <property type="entry name" value="GGDEF"/>
    <property type="match status" value="1"/>
</dbReference>
<name>A0A0X8JI19_9BACT</name>
<feature type="transmembrane region" description="Helical" evidence="6">
    <location>
        <begin position="12"/>
        <end position="29"/>
    </location>
</feature>
<dbReference type="EMBL" id="CP014229">
    <property type="protein sequence ID" value="AMD89199.1"/>
    <property type="molecule type" value="Genomic_DNA"/>
</dbReference>
<evidence type="ECO:0000256" key="2">
    <source>
        <dbReference type="ARBA" id="ARBA00022475"/>
    </source>
</evidence>
<evidence type="ECO:0000256" key="1">
    <source>
        <dbReference type="ARBA" id="ARBA00004651"/>
    </source>
</evidence>
<accession>A0A0X8JI19</accession>
<dbReference type="CDD" id="cd01949">
    <property type="entry name" value="GGDEF"/>
    <property type="match status" value="1"/>
</dbReference>
<keyword evidence="9" id="KW-1185">Reference proteome</keyword>
<dbReference type="PROSITE" id="PS50887">
    <property type="entry name" value="GGDEF"/>
    <property type="match status" value="1"/>
</dbReference>
<evidence type="ECO:0000256" key="4">
    <source>
        <dbReference type="ARBA" id="ARBA00022989"/>
    </source>
</evidence>
<dbReference type="Gene3D" id="3.30.70.270">
    <property type="match status" value="1"/>
</dbReference>
<dbReference type="SMART" id="SM00267">
    <property type="entry name" value="GGDEF"/>
    <property type="match status" value="1"/>
</dbReference>
<evidence type="ECO:0000313" key="9">
    <source>
        <dbReference type="Proteomes" id="UP000069241"/>
    </source>
</evidence>
<dbReference type="GO" id="GO:0005886">
    <property type="term" value="C:plasma membrane"/>
    <property type="evidence" value="ECO:0007669"/>
    <property type="project" value="UniProtKB-SubCell"/>
</dbReference>
<dbReference type="InterPro" id="IPR043128">
    <property type="entry name" value="Rev_trsase/Diguanyl_cyclase"/>
</dbReference>
<organism evidence="8 9">
    <name type="scientific">Desulfovibrio fairfieldensis</name>
    <dbReference type="NCBI Taxonomy" id="44742"/>
    <lineage>
        <taxon>Bacteria</taxon>
        <taxon>Pseudomonadati</taxon>
        <taxon>Thermodesulfobacteriota</taxon>
        <taxon>Desulfovibrionia</taxon>
        <taxon>Desulfovibrionales</taxon>
        <taxon>Desulfovibrionaceae</taxon>
        <taxon>Desulfovibrio</taxon>
    </lineage>
</organism>
<comment type="subcellular location">
    <subcellularLocation>
        <location evidence="1">Cell membrane</location>
        <topology evidence="1">Multi-pass membrane protein</topology>
    </subcellularLocation>
</comment>
<dbReference type="SUPFAM" id="SSF55073">
    <property type="entry name" value="Nucleotide cyclase"/>
    <property type="match status" value="1"/>
</dbReference>
<dbReference type="InterPro" id="IPR052163">
    <property type="entry name" value="DGC-Regulatory_Protein"/>
</dbReference>
<dbReference type="STRING" id="44742.AXF13_03200"/>
<dbReference type="AlphaFoldDB" id="A0A0X8JI19"/>
<dbReference type="Gene3D" id="3.30.450.20">
    <property type="entry name" value="PAS domain"/>
    <property type="match status" value="1"/>
</dbReference>